<reference evidence="2 3" key="1">
    <citation type="submission" date="2019-02" db="EMBL/GenBank/DDBJ databases">
        <title>Deep-cultivation of Planctomycetes and their phenomic and genomic characterization uncovers novel biology.</title>
        <authorList>
            <person name="Wiegand S."/>
            <person name="Jogler M."/>
            <person name="Boedeker C."/>
            <person name="Pinto D."/>
            <person name="Vollmers J."/>
            <person name="Rivas-Marin E."/>
            <person name="Kohn T."/>
            <person name="Peeters S.H."/>
            <person name="Heuer A."/>
            <person name="Rast P."/>
            <person name="Oberbeckmann S."/>
            <person name="Bunk B."/>
            <person name="Jeske O."/>
            <person name="Meyerdierks A."/>
            <person name="Storesund J.E."/>
            <person name="Kallscheuer N."/>
            <person name="Luecker S."/>
            <person name="Lage O.M."/>
            <person name="Pohl T."/>
            <person name="Merkel B.J."/>
            <person name="Hornburger P."/>
            <person name="Mueller R.-W."/>
            <person name="Bruemmer F."/>
            <person name="Labrenz M."/>
            <person name="Spormann A.M."/>
            <person name="Op den Camp H."/>
            <person name="Overmann J."/>
            <person name="Amann R."/>
            <person name="Jetten M.S.M."/>
            <person name="Mascher T."/>
            <person name="Medema M.H."/>
            <person name="Devos D.P."/>
            <person name="Kaster A.-K."/>
            <person name="Ovreas L."/>
            <person name="Rohde M."/>
            <person name="Galperin M.Y."/>
            <person name="Jogler C."/>
        </authorList>
    </citation>
    <scope>NUCLEOTIDE SEQUENCE [LARGE SCALE GENOMIC DNA]</scope>
    <source>
        <strain evidence="2 3">Mal4</strain>
    </source>
</reference>
<evidence type="ECO:0000256" key="1">
    <source>
        <dbReference type="SAM" id="SignalP"/>
    </source>
</evidence>
<dbReference type="OrthoDB" id="285166at2"/>
<keyword evidence="3" id="KW-1185">Reference proteome</keyword>
<dbReference type="KEGG" id="mri:Mal4_17370"/>
<organism evidence="2 3">
    <name type="scientific">Maioricimonas rarisocia</name>
    <dbReference type="NCBI Taxonomy" id="2528026"/>
    <lineage>
        <taxon>Bacteria</taxon>
        <taxon>Pseudomonadati</taxon>
        <taxon>Planctomycetota</taxon>
        <taxon>Planctomycetia</taxon>
        <taxon>Planctomycetales</taxon>
        <taxon>Planctomycetaceae</taxon>
        <taxon>Maioricimonas</taxon>
    </lineage>
</organism>
<protein>
    <submittedName>
        <fullName evidence="2">Uncharacterized protein</fullName>
    </submittedName>
</protein>
<dbReference type="Proteomes" id="UP000320496">
    <property type="component" value="Chromosome"/>
</dbReference>
<name>A0A517Z4Q5_9PLAN</name>
<dbReference type="RefSeq" id="WP_145368244.1">
    <property type="nucleotide sequence ID" value="NZ_CP036275.1"/>
</dbReference>
<evidence type="ECO:0000313" key="3">
    <source>
        <dbReference type="Proteomes" id="UP000320496"/>
    </source>
</evidence>
<sequence precursor="true">MTSRQLLVVILVLAISASSARALINVEGRGAWPADWPEVLEPLREASSTLKIGTGIQEDVYTIPIADRAMFEKVWPAILELRTPSSRLTLHRVRAEAEAGEGPKRRDTQAAIRIRGPAAGRYAVHRDVEQSRRTDYRQLVRVGKALAMGGPWPESIIGEDGELPEYVVSEDLEDGTLTWVAYNPDAVDTPKPLRTRMRARIDIELVVDGEIIDLNRTRLPADVVIVDARFVETDLDGGPR</sequence>
<accession>A0A517Z4Q5</accession>
<feature type="signal peptide" evidence="1">
    <location>
        <begin position="1"/>
        <end position="22"/>
    </location>
</feature>
<dbReference type="EMBL" id="CP036275">
    <property type="protein sequence ID" value="QDU37425.1"/>
    <property type="molecule type" value="Genomic_DNA"/>
</dbReference>
<gene>
    <name evidence="2" type="ORF">Mal4_17370</name>
</gene>
<evidence type="ECO:0000313" key="2">
    <source>
        <dbReference type="EMBL" id="QDU37425.1"/>
    </source>
</evidence>
<dbReference type="AlphaFoldDB" id="A0A517Z4Q5"/>
<proteinExistence type="predicted"/>
<keyword evidence="1" id="KW-0732">Signal</keyword>
<feature type="chain" id="PRO_5022110208" evidence="1">
    <location>
        <begin position="23"/>
        <end position="240"/>
    </location>
</feature>